<accession>A0A0F7L8E0</accession>
<proteinExistence type="predicted"/>
<sequence>MNQSSFFVVLHSITMQSLQLNQFYELVQEIMILTTSQKCTQVQRYVGISLLITQVLQTRQQCISLVQQTMELYDSNEKLSSQNW</sequence>
<reference evidence="1" key="1">
    <citation type="journal article" date="2015" name="Front. Microbiol.">
        <title>Combining genomic sequencing methods to explore viral diversity and reveal potential virus-host interactions.</title>
        <authorList>
            <person name="Chow C.E."/>
            <person name="Winget D.M."/>
            <person name="White R.A.III."/>
            <person name="Hallam S.J."/>
            <person name="Suttle C.A."/>
        </authorList>
    </citation>
    <scope>NUCLEOTIDE SEQUENCE</scope>
    <source>
        <strain evidence="1">Oxic1_3</strain>
    </source>
</reference>
<dbReference type="EMBL" id="KR029598">
    <property type="protein sequence ID" value="AKH47813.1"/>
    <property type="molecule type" value="Genomic_DNA"/>
</dbReference>
<reference evidence="1" key="2">
    <citation type="submission" date="2015-03" db="EMBL/GenBank/DDBJ databases">
        <authorList>
            <person name="Chow C.-E.T."/>
            <person name="Winget D.M."/>
            <person name="White R.A.III."/>
            <person name="Hallam S.J."/>
            <person name="Suttle C.A."/>
        </authorList>
    </citation>
    <scope>NUCLEOTIDE SEQUENCE</scope>
    <source>
        <strain evidence="1">Oxic1_3</strain>
    </source>
</reference>
<organism evidence="1">
    <name type="scientific">uncultured marine virus</name>
    <dbReference type="NCBI Taxonomy" id="186617"/>
    <lineage>
        <taxon>Viruses</taxon>
        <taxon>environmental samples</taxon>
    </lineage>
</organism>
<protein>
    <submittedName>
        <fullName evidence="1">Uncharacterized protein</fullName>
    </submittedName>
</protein>
<evidence type="ECO:0000313" key="1">
    <source>
        <dbReference type="EMBL" id="AKH47813.1"/>
    </source>
</evidence>
<name>A0A0F7L8E0_9VIRU</name>